<evidence type="ECO:0000313" key="2">
    <source>
        <dbReference type="EMBL" id="KAL3272928.1"/>
    </source>
</evidence>
<comment type="caution">
    <text evidence="2">The sequence shown here is derived from an EMBL/GenBank/DDBJ whole genome shotgun (WGS) entry which is preliminary data.</text>
</comment>
<dbReference type="EMBL" id="JABFTP020000062">
    <property type="protein sequence ID" value="KAL3272928.1"/>
    <property type="molecule type" value="Genomic_DNA"/>
</dbReference>
<organism evidence="2 3">
    <name type="scientific">Cryptolaemus montrouzieri</name>
    <dbReference type="NCBI Taxonomy" id="559131"/>
    <lineage>
        <taxon>Eukaryota</taxon>
        <taxon>Metazoa</taxon>
        <taxon>Ecdysozoa</taxon>
        <taxon>Arthropoda</taxon>
        <taxon>Hexapoda</taxon>
        <taxon>Insecta</taxon>
        <taxon>Pterygota</taxon>
        <taxon>Neoptera</taxon>
        <taxon>Endopterygota</taxon>
        <taxon>Coleoptera</taxon>
        <taxon>Polyphaga</taxon>
        <taxon>Cucujiformia</taxon>
        <taxon>Coccinelloidea</taxon>
        <taxon>Coccinellidae</taxon>
        <taxon>Scymninae</taxon>
        <taxon>Scymnini</taxon>
        <taxon>Cryptolaemus</taxon>
    </lineage>
</organism>
<reference evidence="2 3" key="1">
    <citation type="journal article" date="2021" name="BMC Biol.">
        <title>Horizontally acquired antibacterial genes associated with adaptive radiation of ladybird beetles.</title>
        <authorList>
            <person name="Li H.S."/>
            <person name="Tang X.F."/>
            <person name="Huang Y.H."/>
            <person name="Xu Z.Y."/>
            <person name="Chen M.L."/>
            <person name="Du X.Y."/>
            <person name="Qiu B.Y."/>
            <person name="Chen P.T."/>
            <person name="Zhang W."/>
            <person name="Slipinski A."/>
            <person name="Escalona H.E."/>
            <person name="Waterhouse R.M."/>
            <person name="Zwick A."/>
            <person name="Pang H."/>
        </authorList>
    </citation>
    <scope>NUCLEOTIDE SEQUENCE [LARGE SCALE GENOMIC DNA]</scope>
    <source>
        <strain evidence="2">SYSU2018</strain>
    </source>
</reference>
<sequence>MIKAKNGEKLTSESNVIERWKTYCQELMADDSTDSCSHNIEATEELEPPSQGLVNKKQQ</sequence>
<keyword evidence="3" id="KW-1185">Reference proteome</keyword>
<dbReference type="Proteomes" id="UP001516400">
    <property type="component" value="Unassembled WGS sequence"/>
</dbReference>
<dbReference type="AlphaFoldDB" id="A0ABD2N2L4"/>
<accession>A0ABD2N2L4</accession>
<protein>
    <submittedName>
        <fullName evidence="2">Uncharacterized protein</fullName>
    </submittedName>
</protein>
<proteinExistence type="predicted"/>
<evidence type="ECO:0000313" key="3">
    <source>
        <dbReference type="Proteomes" id="UP001516400"/>
    </source>
</evidence>
<gene>
    <name evidence="2" type="ORF">HHI36_014387</name>
</gene>
<evidence type="ECO:0000256" key="1">
    <source>
        <dbReference type="SAM" id="MobiDB-lite"/>
    </source>
</evidence>
<name>A0ABD2N2L4_9CUCU</name>
<feature type="non-terminal residue" evidence="2">
    <location>
        <position position="59"/>
    </location>
</feature>
<feature type="region of interest" description="Disordered" evidence="1">
    <location>
        <begin position="32"/>
        <end position="59"/>
    </location>
</feature>